<dbReference type="SUPFAM" id="SSF50998">
    <property type="entry name" value="Quinoprotein alcohol dehydrogenase-like"/>
    <property type="match status" value="1"/>
</dbReference>
<evidence type="ECO:0000313" key="6">
    <source>
        <dbReference type="EMBL" id="PRX10131.1"/>
    </source>
</evidence>
<sequence>MSVGYLSQIFAGKTVPGPDVAVRVAQALKATDREQARIRHYAEGTEADRAAQRTADATRPRRPGWEGCPYRGLLPFEEQHAPVFYGRRTLTGRLLDRLRGHPADAGILLVLGPSGAGKSSLLRAGLMGSLAADALTPGCQFWPRRVITPTSEPVRQLAIHLAELAGADALSVRETLTARPGQAHLLAGQALAASGGGRLVLVVDQLEELLTLTTDTTEQQGFLAALHSLATEPVLPGGLPGALIVAGIRADFLDQALVHPPVRHATEAGAFTVGAMSESELREAITGPAAEAGARVPDDLCTAILDDLREHNLPVGFDSGSLPLLSQVMFVMWQAGESAGLTVAGYHRTGGIADIVRTSAEQTYEALAPSHREAVRPVFLHLTATTGGRLTRRPSTRSALRVAVGSDATDVVVEAFAAQRLLTVSDNDTVTIAHEELLRSWNRLRDWLHPSLTDQILHQALTGDAHEWRQRRRDPSYLYQGARLLAVDDALRRWIADPAQHFAVDPETTDFLRAGHHRARRRRRAYRGVAASMVLLVVLAGIAAVRENRSAERARLSALQADRQRAVAVSRLLAGLSRDATDRVVSEQLAAAALAASPTRDALDAAGVLLRDHRRVLPAAFGVAAFSPGGTLATAGADRLVRMWNPWTGRLAGSPIAATSGVVMMLRFITDDDLLIVGDQGTQRWDTRTRRLLDWPFGAFDQATDFLSPDGTRLATVEADGTARLWDTRSGRQAGTVPALGGRSIRSIEFSATGGLLAVGGDDGTVRLWNWQAGGSVAPPMTGTATGAPVALGPDGDLVAIGGHDGTVRLWHTRTAKAAGRLKTGTVREIVFSPDGTRLATVGGAADSMRLWDPRTGRAIGGPLISNGRAPARPLFSRDGKLLVTADLLESAVRLWNPATAHPADELPGSTLPGQAVFSGDGTQVVLAESAGTGTVWTLGGPPVAGVPLPGIAAVGRGPNGVLRAVTGLGGPLRLRDAWTGRPVGEFLPADIEQTDSMALSADGALLATAGGDGGVEIWDPQRGEKISGPVRGDDGQTAVIAFNQDGTLLATGGADGRVRLWNPRTGQLVHGPFKGSDYSVTEMFFTPDGDQLAVVNGPGRNATVWLWDPRTGKPIRGPVEAPDGMAPAINFSQNSELLAAVGGLDRPVRVWDLMTSTATAGPLAVDTPSFGAFSPDGGMLALNDHDSVRLWDLWQFRNPLTHLCDRAGTVSAATWNAHVPDEPLPQPCR</sequence>
<organism evidence="6 7">
    <name type="scientific">Actinoplanes italicus</name>
    <dbReference type="NCBI Taxonomy" id="113567"/>
    <lineage>
        <taxon>Bacteria</taxon>
        <taxon>Bacillati</taxon>
        <taxon>Actinomycetota</taxon>
        <taxon>Actinomycetes</taxon>
        <taxon>Micromonosporales</taxon>
        <taxon>Micromonosporaceae</taxon>
        <taxon>Actinoplanes</taxon>
    </lineage>
</organism>
<dbReference type="CDD" id="cd00200">
    <property type="entry name" value="WD40"/>
    <property type="match status" value="1"/>
</dbReference>
<dbReference type="InterPro" id="IPR036322">
    <property type="entry name" value="WD40_repeat_dom_sf"/>
</dbReference>
<keyword evidence="1 3" id="KW-0853">WD repeat</keyword>
<feature type="region of interest" description="Disordered" evidence="4">
    <location>
        <begin position="43"/>
        <end position="62"/>
    </location>
</feature>
<feature type="repeat" description="WD" evidence="3">
    <location>
        <begin position="988"/>
        <end position="1029"/>
    </location>
</feature>
<proteinExistence type="predicted"/>
<feature type="repeat" description="WD" evidence="3">
    <location>
        <begin position="745"/>
        <end position="779"/>
    </location>
</feature>
<evidence type="ECO:0000256" key="1">
    <source>
        <dbReference type="ARBA" id="ARBA00022574"/>
    </source>
</evidence>
<dbReference type="PROSITE" id="PS50082">
    <property type="entry name" value="WD_REPEATS_2"/>
    <property type="match status" value="5"/>
</dbReference>
<dbReference type="PROSITE" id="PS50294">
    <property type="entry name" value="WD_REPEATS_REGION"/>
    <property type="match status" value="2"/>
</dbReference>
<feature type="domain" description="HTH cro/C1-type" evidence="5">
    <location>
        <begin position="1"/>
        <end position="35"/>
    </location>
</feature>
<keyword evidence="2" id="KW-0677">Repeat</keyword>
<dbReference type="AlphaFoldDB" id="A0A2T0JR65"/>
<dbReference type="SUPFAM" id="SSF52540">
    <property type="entry name" value="P-loop containing nucleoside triphosphate hydrolases"/>
    <property type="match status" value="1"/>
</dbReference>
<dbReference type="Gene3D" id="2.130.10.10">
    <property type="entry name" value="YVTN repeat-like/Quinoprotein amine dehydrogenase"/>
    <property type="match status" value="4"/>
</dbReference>
<dbReference type="InterPro" id="IPR027417">
    <property type="entry name" value="P-loop_NTPase"/>
</dbReference>
<feature type="repeat" description="WD" evidence="3">
    <location>
        <begin position="707"/>
        <end position="736"/>
    </location>
</feature>
<evidence type="ECO:0000256" key="3">
    <source>
        <dbReference type="PROSITE-ProRule" id="PRU00221"/>
    </source>
</evidence>
<accession>A0A2T0JR65</accession>
<dbReference type="PROSITE" id="PS50943">
    <property type="entry name" value="HTH_CROC1"/>
    <property type="match status" value="1"/>
</dbReference>
<keyword evidence="7" id="KW-1185">Reference proteome</keyword>
<reference evidence="6 7" key="1">
    <citation type="submission" date="2018-03" db="EMBL/GenBank/DDBJ databases">
        <title>Genomic Encyclopedia of Archaeal and Bacterial Type Strains, Phase II (KMG-II): from individual species to whole genera.</title>
        <authorList>
            <person name="Goeker M."/>
        </authorList>
    </citation>
    <scope>NUCLEOTIDE SEQUENCE [LARGE SCALE GENOMIC DNA]</scope>
    <source>
        <strain evidence="6 7">DSM 43146</strain>
    </source>
</reference>
<dbReference type="InterPro" id="IPR001387">
    <property type="entry name" value="Cro/C1-type_HTH"/>
</dbReference>
<feature type="repeat" description="WD" evidence="3">
    <location>
        <begin position="1031"/>
        <end position="1072"/>
    </location>
</feature>
<dbReference type="EMBL" id="PVMZ01000034">
    <property type="protein sequence ID" value="PRX10131.1"/>
    <property type="molecule type" value="Genomic_DNA"/>
</dbReference>
<dbReference type="PROSITE" id="PS00678">
    <property type="entry name" value="WD_REPEATS_1"/>
    <property type="match status" value="1"/>
</dbReference>
<dbReference type="SUPFAM" id="SSF50978">
    <property type="entry name" value="WD40 repeat-like"/>
    <property type="match status" value="1"/>
</dbReference>
<dbReference type="Proteomes" id="UP000239415">
    <property type="component" value="Unassembled WGS sequence"/>
</dbReference>
<dbReference type="InterPro" id="IPR019775">
    <property type="entry name" value="WD40_repeat_CS"/>
</dbReference>
<dbReference type="PANTHER" id="PTHR22847:SF637">
    <property type="entry name" value="WD REPEAT DOMAIN 5B"/>
    <property type="match status" value="1"/>
</dbReference>
<dbReference type="Pfam" id="PF00400">
    <property type="entry name" value="WD40"/>
    <property type="match status" value="6"/>
</dbReference>
<dbReference type="InterPro" id="IPR049052">
    <property type="entry name" value="nSTAND1"/>
</dbReference>
<evidence type="ECO:0000256" key="4">
    <source>
        <dbReference type="SAM" id="MobiDB-lite"/>
    </source>
</evidence>
<name>A0A2T0JR65_9ACTN</name>
<protein>
    <submittedName>
        <fullName evidence="6">WD40 repeat protein</fullName>
    </submittedName>
</protein>
<evidence type="ECO:0000259" key="5">
    <source>
        <dbReference type="PROSITE" id="PS50943"/>
    </source>
</evidence>
<evidence type="ECO:0000313" key="7">
    <source>
        <dbReference type="Proteomes" id="UP000239415"/>
    </source>
</evidence>
<dbReference type="SMART" id="SM00320">
    <property type="entry name" value="WD40"/>
    <property type="match status" value="10"/>
</dbReference>
<comment type="caution">
    <text evidence="6">The sequence shown here is derived from an EMBL/GenBank/DDBJ whole genome shotgun (WGS) entry which is preliminary data.</text>
</comment>
<feature type="repeat" description="WD" evidence="3">
    <location>
        <begin position="790"/>
        <end position="821"/>
    </location>
</feature>
<dbReference type="PANTHER" id="PTHR22847">
    <property type="entry name" value="WD40 REPEAT PROTEIN"/>
    <property type="match status" value="1"/>
</dbReference>
<dbReference type="InterPro" id="IPR001680">
    <property type="entry name" value="WD40_rpt"/>
</dbReference>
<dbReference type="InterPro" id="IPR011047">
    <property type="entry name" value="Quinoprotein_ADH-like_sf"/>
</dbReference>
<evidence type="ECO:0000256" key="2">
    <source>
        <dbReference type="ARBA" id="ARBA00022737"/>
    </source>
</evidence>
<dbReference type="InterPro" id="IPR015943">
    <property type="entry name" value="WD40/YVTN_repeat-like_dom_sf"/>
</dbReference>
<gene>
    <name evidence="6" type="ORF">CLV67_13415</name>
</gene>
<feature type="compositionally biased region" description="Basic and acidic residues" evidence="4">
    <location>
        <begin position="43"/>
        <end position="59"/>
    </location>
</feature>
<dbReference type="Pfam" id="PF20703">
    <property type="entry name" value="nSTAND1"/>
    <property type="match status" value="1"/>
</dbReference>